<dbReference type="InterPro" id="IPR002925">
    <property type="entry name" value="Dienelactn_hydro"/>
</dbReference>
<accession>A0A1Z3HH28</accession>
<dbReference type="KEGG" id="hhg:XM38_005600"/>
<dbReference type="Proteomes" id="UP000191901">
    <property type="component" value="Chromosome"/>
</dbReference>
<dbReference type="PANTHER" id="PTHR46623:SF6">
    <property type="entry name" value="ALPHA_BETA-HYDROLASES SUPERFAMILY PROTEIN"/>
    <property type="match status" value="1"/>
</dbReference>
<organism evidence="3 4">
    <name type="scientific">Halomicronema hongdechloris C2206</name>
    <dbReference type="NCBI Taxonomy" id="1641165"/>
    <lineage>
        <taxon>Bacteria</taxon>
        <taxon>Bacillati</taxon>
        <taxon>Cyanobacteriota</taxon>
        <taxon>Cyanophyceae</taxon>
        <taxon>Nodosilineales</taxon>
        <taxon>Nodosilineaceae</taxon>
        <taxon>Halomicronema</taxon>
    </lineage>
</organism>
<dbReference type="SUPFAM" id="SSF53474">
    <property type="entry name" value="alpha/beta-Hydrolases"/>
    <property type="match status" value="1"/>
</dbReference>
<dbReference type="EC" id="3.1.1.45" evidence="3"/>
<dbReference type="GO" id="GO:0008806">
    <property type="term" value="F:carboxymethylenebutenolidase activity"/>
    <property type="evidence" value="ECO:0007669"/>
    <property type="project" value="UniProtKB-EC"/>
</dbReference>
<protein>
    <submittedName>
        <fullName evidence="3">Carboxymethylenebutenolidase</fullName>
        <ecNumber evidence="3">3.1.1.45</ecNumber>
    </submittedName>
</protein>
<dbReference type="STRING" id="1641165.XM38_10155"/>
<reference evidence="3 4" key="1">
    <citation type="journal article" date="2016" name="Biochim. Biophys. Acta">
        <title>Characterization of red-shifted phycobilisomes isolated from the chlorophyll f-containing cyanobacterium Halomicronema hongdechloris.</title>
        <authorList>
            <person name="Li Y."/>
            <person name="Lin Y."/>
            <person name="Garvey C.J."/>
            <person name="Birch D."/>
            <person name="Corkery R.W."/>
            <person name="Loughlin P.C."/>
            <person name="Scheer H."/>
            <person name="Willows R.D."/>
            <person name="Chen M."/>
        </authorList>
    </citation>
    <scope>NUCLEOTIDE SEQUENCE [LARGE SCALE GENOMIC DNA]</scope>
    <source>
        <strain evidence="3 4">C2206</strain>
    </source>
</reference>
<feature type="chain" id="PRO_5012961253" evidence="1">
    <location>
        <begin position="29"/>
        <end position="290"/>
    </location>
</feature>
<gene>
    <name evidence="3" type="ORF">XM38_005600</name>
</gene>
<dbReference type="Pfam" id="PF01738">
    <property type="entry name" value="DLH"/>
    <property type="match status" value="1"/>
</dbReference>
<dbReference type="RefSeq" id="WP_080808499.1">
    <property type="nucleotide sequence ID" value="NZ_CP021983.2"/>
</dbReference>
<dbReference type="InterPro" id="IPR051049">
    <property type="entry name" value="Dienelactone_hydrolase-like"/>
</dbReference>
<feature type="signal peptide" evidence="1">
    <location>
        <begin position="1"/>
        <end position="28"/>
    </location>
</feature>
<evidence type="ECO:0000313" key="4">
    <source>
        <dbReference type="Proteomes" id="UP000191901"/>
    </source>
</evidence>
<keyword evidence="3" id="KW-0378">Hydrolase</keyword>
<proteinExistence type="predicted"/>
<dbReference type="PANTHER" id="PTHR46623">
    <property type="entry name" value="CARBOXYMETHYLENEBUTENOLIDASE-RELATED"/>
    <property type="match status" value="1"/>
</dbReference>
<dbReference type="AlphaFoldDB" id="A0A1Z3HH28"/>
<feature type="domain" description="Dienelactone hydrolase" evidence="2">
    <location>
        <begin position="77"/>
        <end position="288"/>
    </location>
</feature>
<dbReference type="OrthoDB" id="9787933at2"/>
<name>A0A1Z3HH28_9CYAN</name>
<evidence type="ECO:0000259" key="2">
    <source>
        <dbReference type="Pfam" id="PF01738"/>
    </source>
</evidence>
<dbReference type="InterPro" id="IPR029058">
    <property type="entry name" value="AB_hydrolase_fold"/>
</dbReference>
<dbReference type="Gene3D" id="3.40.50.1820">
    <property type="entry name" value="alpha/beta hydrolase"/>
    <property type="match status" value="1"/>
</dbReference>
<evidence type="ECO:0000256" key="1">
    <source>
        <dbReference type="SAM" id="SignalP"/>
    </source>
</evidence>
<keyword evidence="4" id="KW-1185">Reference proteome</keyword>
<evidence type="ECO:0000313" key="3">
    <source>
        <dbReference type="EMBL" id="ASC69632.1"/>
    </source>
</evidence>
<sequence>MRSHPWFAPLFGIALAVILVVTACSADAPTPDTSLDSMAQEHTGDQPVATELATQPPRQPVTSRDVTYASVEGEAITGFLTQPDTPVEEPRPGIIAIHEWWGLNENIKTTAQRLAGEGYTVLAIDLYNGAVTDTPDQARQLVQAVRDNPDQAQANLQQAYDYLVNEQQAAKVGTIGWCFGGTWSLQTALLLPQAIDATVIYYGQLVTDASRLEPLQMPILGIFGAEDRSIPLEQVRAFESTLTDLDKSVDVHVYEGAGHAFANPSGQRYVPEAAAAAWQETLDFFRQTLL</sequence>
<keyword evidence="1" id="KW-0732">Signal</keyword>
<dbReference type="PROSITE" id="PS51257">
    <property type="entry name" value="PROKAR_LIPOPROTEIN"/>
    <property type="match status" value="1"/>
</dbReference>
<dbReference type="EMBL" id="CP021983">
    <property type="protein sequence ID" value="ASC69632.1"/>
    <property type="molecule type" value="Genomic_DNA"/>
</dbReference>